<proteinExistence type="predicted"/>
<organism evidence="2 3">
    <name type="scientific">Candolleomyces aberdarensis</name>
    <dbReference type="NCBI Taxonomy" id="2316362"/>
    <lineage>
        <taxon>Eukaryota</taxon>
        <taxon>Fungi</taxon>
        <taxon>Dikarya</taxon>
        <taxon>Basidiomycota</taxon>
        <taxon>Agaricomycotina</taxon>
        <taxon>Agaricomycetes</taxon>
        <taxon>Agaricomycetidae</taxon>
        <taxon>Agaricales</taxon>
        <taxon>Agaricineae</taxon>
        <taxon>Psathyrellaceae</taxon>
        <taxon>Candolleomyces</taxon>
    </lineage>
</organism>
<accession>A0A4Q2D076</accession>
<dbReference type="EMBL" id="SDEE01001358">
    <property type="protein sequence ID" value="RXW12199.1"/>
    <property type="molecule type" value="Genomic_DNA"/>
</dbReference>
<evidence type="ECO:0000313" key="3">
    <source>
        <dbReference type="Proteomes" id="UP000290288"/>
    </source>
</evidence>
<evidence type="ECO:0000313" key="2">
    <source>
        <dbReference type="EMBL" id="RXW12199.1"/>
    </source>
</evidence>
<feature type="non-terminal residue" evidence="2">
    <location>
        <position position="205"/>
    </location>
</feature>
<keyword evidence="3" id="KW-1185">Reference proteome</keyword>
<comment type="caution">
    <text evidence="2">The sequence shown here is derived from an EMBL/GenBank/DDBJ whole genome shotgun (WGS) entry which is preliminary data.</text>
</comment>
<dbReference type="OrthoDB" id="3047632at2759"/>
<gene>
    <name evidence="2" type="ORF">EST38_g13655</name>
</gene>
<feature type="region of interest" description="Disordered" evidence="1">
    <location>
        <begin position="1"/>
        <end position="40"/>
    </location>
</feature>
<dbReference type="Proteomes" id="UP000290288">
    <property type="component" value="Unassembled WGS sequence"/>
</dbReference>
<reference evidence="2 3" key="1">
    <citation type="submission" date="2019-01" db="EMBL/GenBank/DDBJ databases">
        <title>Draft genome sequence of Psathyrella aberdarensis IHI B618.</title>
        <authorList>
            <person name="Buettner E."/>
            <person name="Kellner H."/>
        </authorList>
    </citation>
    <scope>NUCLEOTIDE SEQUENCE [LARGE SCALE GENOMIC DNA]</scope>
    <source>
        <strain evidence="2 3">IHI B618</strain>
    </source>
</reference>
<name>A0A4Q2D076_9AGAR</name>
<protein>
    <submittedName>
        <fullName evidence="2">Uncharacterized protein</fullName>
    </submittedName>
</protein>
<sequence length="205" mass="23906">MLEPIKALTTPEVDDDDQPQPLTVAGSMRDMPEVNPYAGRRPEELRPLQFPLHVYKETPGSYDRVLLRIPTLQPPFTFNKDPSRKEVLDRYQALLQLGLDSLNQPKNIPNRNMTRTERIAYKTELKLLDTLLTEVYQYTSPEEEVAFSIKPRLYQKIKDRLKKTEENVYRHNPSIDPNLLPEIPAWGPYGRDLQYWSPVDFEILG</sequence>
<dbReference type="AlphaFoldDB" id="A0A4Q2D076"/>
<evidence type="ECO:0000256" key="1">
    <source>
        <dbReference type="SAM" id="MobiDB-lite"/>
    </source>
</evidence>